<dbReference type="Gene3D" id="3.90.550.10">
    <property type="entry name" value="Spore Coat Polysaccharide Biosynthesis Protein SpsA, Chain A"/>
    <property type="match status" value="1"/>
</dbReference>
<evidence type="ECO:0000313" key="1">
    <source>
        <dbReference type="EMBL" id="GET37068.1"/>
    </source>
</evidence>
<keyword evidence="2" id="KW-1185">Reference proteome</keyword>
<evidence type="ECO:0000313" key="2">
    <source>
        <dbReference type="Proteomes" id="UP001050975"/>
    </source>
</evidence>
<evidence type="ECO:0008006" key="3">
    <source>
        <dbReference type="Google" id="ProtNLM"/>
    </source>
</evidence>
<dbReference type="SUPFAM" id="SSF53448">
    <property type="entry name" value="Nucleotide-diphospho-sugar transferases"/>
    <property type="match status" value="1"/>
</dbReference>
<accession>A0AAV3X4Q5</accession>
<dbReference type="EMBL" id="BLAY01000022">
    <property type="protein sequence ID" value="GET37068.1"/>
    <property type="molecule type" value="Genomic_DNA"/>
</dbReference>
<dbReference type="AlphaFoldDB" id="A0AAV3X4Q5"/>
<protein>
    <recommendedName>
        <fullName evidence="3">Glycosyltransferase 2-like domain-containing protein</fullName>
    </recommendedName>
</protein>
<sequence>MQRFTGLLNVTSDYLMALDDDDFVHPDILECTAAYFQRFPESWVLRLKIENIDYKNEDRIQQDWQPIPDISQLEICKKTPENPFPFQRGNYKGLLEVPIAPLDKNFDIRHAIIPWKHRTDMEGIHFENFTNRVWRNAIVQRALAEFSKAMRIVGALTWVPLWNLDRSLGLFVQATSFEKNKIIGHAMPKPEQVRYITRDASLKEARIHLTADSLLVKTYPQFGYLWNLFFWELYAIPKVIGKSVKQKLVKRV</sequence>
<dbReference type="InterPro" id="IPR029044">
    <property type="entry name" value="Nucleotide-diphossugar_trans"/>
</dbReference>
<dbReference type="Proteomes" id="UP001050975">
    <property type="component" value="Unassembled WGS sequence"/>
</dbReference>
<comment type="caution">
    <text evidence="1">The sequence shown here is derived from an EMBL/GenBank/DDBJ whole genome shotgun (WGS) entry which is preliminary data.</text>
</comment>
<dbReference type="CDD" id="cd00761">
    <property type="entry name" value="Glyco_tranf_GTA_type"/>
    <property type="match status" value="1"/>
</dbReference>
<name>A0AAV3X4Q5_9CYAN</name>
<proteinExistence type="predicted"/>
<reference evidence="1" key="1">
    <citation type="submission" date="2019-10" db="EMBL/GenBank/DDBJ databases">
        <title>Draft genome sequece of Microseira wollei NIES-4236.</title>
        <authorList>
            <person name="Yamaguchi H."/>
            <person name="Suzuki S."/>
            <person name="Kawachi M."/>
        </authorList>
    </citation>
    <scope>NUCLEOTIDE SEQUENCE</scope>
    <source>
        <strain evidence="1">NIES-4236</strain>
    </source>
</reference>
<organism evidence="1 2">
    <name type="scientific">Microseira wollei NIES-4236</name>
    <dbReference type="NCBI Taxonomy" id="2530354"/>
    <lineage>
        <taxon>Bacteria</taxon>
        <taxon>Bacillati</taxon>
        <taxon>Cyanobacteriota</taxon>
        <taxon>Cyanophyceae</taxon>
        <taxon>Oscillatoriophycideae</taxon>
        <taxon>Aerosakkonematales</taxon>
        <taxon>Aerosakkonemataceae</taxon>
        <taxon>Microseira</taxon>
    </lineage>
</organism>
<gene>
    <name evidence="1" type="ORF">MiSe_18210</name>
</gene>